<feature type="region of interest" description="Disordered" evidence="1">
    <location>
        <begin position="57"/>
        <end position="81"/>
    </location>
</feature>
<evidence type="ECO:0000313" key="2">
    <source>
        <dbReference type="EMBL" id="KAJ3572035.1"/>
    </source>
</evidence>
<gene>
    <name evidence="2" type="ORF">NP233_g3347</name>
</gene>
<protein>
    <submittedName>
        <fullName evidence="2">Uncharacterized protein</fullName>
    </submittedName>
</protein>
<organism evidence="2 3">
    <name type="scientific">Leucocoprinus birnbaumii</name>
    <dbReference type="NCBI Taxonomy" id="56174"/>
    <lineage>
        <taxon>Eukaryota</taxon>
        <taxon>Fungi</taxon>
        <taxon>Dikarya</taxon>
        <taxon>Basidiomycota</taxon>
        <taxon>Agaricomycotina</taxon>
        <taxon>Agaricomycetes</taxon>
        <taxon>Agaricomycetidae</taxon>
        <taxon>Agaricales</taxon>
        <taxon>Agaricineae</taxon>
        <taxon>Agaricaceae</taxon>
        <taxon>Leucocoprinus</taxon>
    </lineage>
</organism>
<dbReference type="AlphaFoldDB" id="A0AAD5YY14"/>
<keyword evidence="3" id="KW-1185">Reference proteome</keyword>
<comment type="caution">
    <text evidence="2">The sequence shown here is derived from an EMBL/GenBank/DDBJ whole genome shotgun (WGS) entry which is preliminary data.</text>
</comment>
<accession>A0AAD5YY14</accession>
<proteinExistence type="predicted"/>
<name>A0AAD5YY14_9AGAR</name>
<evidence type="ECO:0000256" key="1">
    <source>
        <dbReference type="SAM" id="MobiDB-lite"/>
    </source>
</evidence>
<reference evidence="2" key="1">
    <citation type="submission" date="2022-07" db="EMBL/GenBank/DDBJ databases">
        <title>Genome Sequence of Leucocoprinus birnbaumii.</title>
        <authorList>
            <person name="Buettner E."/>
        </authorList>
    </citation>
    <scope>NUCLEOTIDE SEQUENCE</scope>
    <source>
        <strain evidence="2">VT141</strain>
    </source>
</reference>
<sequence length="81" mass="9417">MHSRLYRVSFRLLLVVSRPRRSSRRDRWHRFHVICKARLGWFGVERGDEEEEVETVSLGQGAGHSRSTPVSPTALFPYPPL</sequence>
<evidence type="ECO:0000313" key="3">
    <source>
        <dbReference type="Proteomes" id="UP001213000"/>
    </source>
</evidence>
<dbReference type="Proteomes" id="UP001213000">
    <property type="component" value="Unassembled WGS sequence"/>
</dbReference>
<dbReference type="EMBL" id="JANIEX010000159">
    <property type="protein sequence ID" value="KAJ3572035.1"/>
    <property type="molecule type" value="Genomic_DNA"/>
</dbReference>